<protein>
    <submittedName>
        <fullName evidence="1">Uncharacterized protein</fullName>
    </submittedName>
</protein>
<dbReference type="AlphaFoldDB" id="A0A4R2KDL0"/>
<dbReference type="RefSeq" id="WP_243700546.1">
    <property type="nucleotide sequence ID" value="NZ_SLWU01000002.1"/>
</dbReference>
<accession>A0A4R2KDL0</accession>
<dbReference type="EMBL" id="SLWU01000002">
    <property type="protein sequence ID" value="TCO68329.1"/>
    <property type="molecule type" value="Genomic_DNA"/>
</dbReference>
<evidence type="ECO:0000313" key="1">
    <source>
        <dbReference type="EMBL" id="TCO68329.1"/>
    </source>
</evidence>
<sequence>MKIIRESKDVYELERRIHELTQKVSRQLLEWAAEEMDKKLMEDRGKRVWEVVGFRAKQKEKRKYTEEDIEEWLKVSLPILEGPFASKSWIKYVLKVISGEVGYKNFTS</sequence>
<reference evidence="1 2" key="1">
    <citation type="submission" date="2019-03" db="EMBL/GenBank/DDBJ databases">
        <title>Genomic Encyclopedia of Type Strains, Phase IV (KMG-IV): sequencing the most valuable type-strain genomes for metagenomic binning, comparative biology and taxonomic classification.</title>
        <authorList>
            <person name="Goeker M."/>
        </authorList>
    </citation>
    <scope>NUCLEOTIDE SEQUENCE [LARGE SCALE GENOMIC DNA]</scope>
    <source>
        <strain evidence="1 2">DSM 13054</strain>
    </source>
</reference>
<dbReference type="Proteomes" id="UP000294886">
    <property type="component" value="Unassembled WGS sequence"/>
</dbReference>
<name>A0A4R2KDL0_9THEO</name>
<proteinExistence type="predicted"/>
<gene>
    <name evidence="1" type="ORF">EV203_10214</name>
</gene>
<comment type="caution">
    <text evidence="1">The sequence shown here is derived from an EMBL/GenBank/DDBJ whole genome shotgun (WGS) entry which is preliminary data.</text>
</comment>
<organism evidence="1 2">
    <name type="scientific">Caldanaerobacter subterraneus</name>
    <dbReference type="NCBI Taxonomy" id="911092"/>
    <lineage>
        <taxon>Bacteria</taxon>
        <taxon>Bacillati</taxon>
        <taxon>Bacillota</taxon>
        <taxon>Clostridia</taxon>
        <taxon>Thermoanaerobacterales</taxon>
        <taxon>Thermoanaerobacteraceae</taxon>
        <taxon>Caldanaerobacter</taxon>
    </lineage>
</organism>
<evidence type="ECO:0000313" key="2">
    <source>
        <dbReference type="Proteomes" id="UP000294886"/>
    </source>
</evidence>